<evidence type="ECO:0000313" key="8">
    <source>
        <dbReference type="Proteomes" id="UP000479710"/>
    </source>
</evidence>
<dbReference type="GO" id="GO:0003743">
    <property type="term" value="F:translation initiation factor activity"/>
    <property type="evidence" value="ECO:0007669"/>
    <property type="project" value="InterPro"/>
</dbReference>
<dbReference type="Pfam" id="PF01253">
    <property type="entry name" value="SUI1"/>
    <property type="match status" value="1"/>
</dbReference>
<feature type="signal peptide" evidence="5">
    <location>
        <begin position="1"/>
        <end position="26"/>
    </location>
</feature>
<evidence type="ECO:0000256" key="5">
    <source>
        <dbReference type="SAM" id="SignalP"/>
    </source>
</evidence>
<protein>
    <recommendedName>
        <fullName evidence="6">SUI1 domain-containing protein</fullName>
    </recommendedName>
</protein>
<dbReference type="Gene3D" id="3.30.780.10">
    <property type="entry name" value="SUI1-like domain"/>
    <property type="match status" value="1"/>
</dbReference>
<reference evidence="7 8" key="1">
    <citation type="submission" date="2019-11" db="EMBL/GenBank/DDBJ databases">
        <title>Whole genome sequence of Oryza granulata.</title>
        <authorList>
            <person name="Li W."/>
        </authorList>
    </citation>
    <scope>NUCLEOTIDE SEQUENCE [LARGE SCALE GENOMIC DNA]</scope>
    <source>
        <strain evidence="8">cv. Menghai</strain>
        <tissue evidence="7">Leaf</tissue>
    </source>
</reference>
<evidence type="ECO:0000313" key="7">
    <source>
        <dbReference type="EMBL" id="KAF0926531.1"/>
    </source>
</evidence>
<name>A0A6G1EPI4_9ORYZ</name>
<evidence type="ECO:0000259" key="6">
    <source>
        <dbReference type="PROSITE" id="PS50296"/>
    </source>
</evidence>
<evidence type="ECO:0000256" key="4">
    <source>
        <dbReference type="SAM" id="MobiDB-lite"/>
    </source>
</evidence>
<dbReference type="OrthoDB" id="10248435at2759"/>
<gene>
    <name evidence="7" type="ORF">E2562_026020</name>
</gene>
<feature type="chain" id="PRO_5026096905" description="SUI1 domain-containing protein" evidence="5">
    <location>
        <begin position="27"/>
        <end position="254"/>
    </location>
</feature>
<dbReference type="CDD" id="cd11566">
    <property type="entry name" value="eIF1_SUI1"/>
    <property type="match status" value="1"/>
</dbReference>
<feature type="domain" description="SUI1" evidence="6">
    <location>
        <begin position="193"/>
        <end position="254"/>
    </location>
</feature>
<sequence length="254" mass="27018">MESSSPCKLLLLLLLHVVLLAPLLQARPFGHGRLQVAPLIVLPSDGEVAAAAASPRLDVPGDVRRPGGVTPPSPRPHGPVTPLADDGVPSLRRQSPPPPSPDPGASTRPLSDDGVSGKQKWPAPPVPQGNKPPIQTRCGSRWRWQHQGAAVADQVGEGTLSAACLSDEEEKEAVVVARAALTSKSKAVEGAALSKNSKQRNGRKTLTIMQGLNADYNYAKVLRDRKRELCSNGTVVEDKELSKIVQLQGDHRNN</sequence>
<feature type="compositionally biased region" description="Pro residues" evidence="4">
    <location>
        <begin position="69"/>
        <end position="79"/>
    </location>
</feature>
<keyword evidence="8" id="KW-1185">Reference proteome</keyword>
<dbReference type="Proteomes" id="UP000479710">
    <property type="component" value="Unassembled WGS sequence"/>
</dbReference>
<comment type="similarity">
    <text evidence="2">Belongs to the SUI1 family.</text>
</comment>
<evidence type="ECO:0000256" key="3">
    <source>
        <dbReference type="ARBA" id="ARBA00022917"/>
    </source>
</evidence>
<keyword evidence="5" id="KW-0732">Signal</keyword>
<evidence type="ECO:0000256" key="1">
    <source>
        <dbReference type="ARBA" id="ARBA00003130"/>
    </source>
</evidence>
<dbReference type="AlphaFoldDB" id="A0A6G1EPI4"/>
<comment type="function">
    <text evidence="1">Probably involved in translation.</text>
</comment>
<dbReference type="SUPFAM" id="SSF55159">
    <property type="entry name" value="eIF1-like"/>
    <property type="match status" value="1"/>
</dbReference>
<evidence type="ECO:0000256" key="2">
    <source>
        <dbReference type="ARBA" id="ARBA00005422"/>
    </source>
</evidence>
<comment type="caution">
    <text evidence="7">The sequence shown here is derived from an EMBL/GenBank/DDBJ whole genome shotgun (WGS) entry which is preliminary data.</text>
</comment>
<accession>A0A6G1EPI4</accession>
<dbReference type="PANTHER" id="PTHR10388">
    <property type="entry name" value="EUKARYOTIC TRANSLATION INITIATION FACTOR SUI1"/>
    <property type="match status" value="1"/>
</dbReference>
<feature type="region of interest" description="Disordered" evidence="4">
    <location>
        <begin position="53"/>
        <end position="135"/>
    </location>
</feature>
<dbReference type="InterPro" id="IPR005874">
    <property type="entry name" value="SUI1_euk"/>
</dbReference>
<dbReference type="InterPro" id="IPR001950">
    <property type="entry name" value="SUI1"/>
</dbReference>
<keyword evidence="3" id="KW-0648">Protein biosynthesis</keyword>
<dbReference type="InterPro" id="IPR036877">
    <property type="entry name" value="SUI1_dom_sf"/>
</dbReference>
<proteinExistence type="inferred from homology"/>
<dbReference type="PROSITE" id="PS50296">
    <property type="entry name" value="SUI1"/>
    <property type="match status" value="1"/>
</dbReference>
<dbReference type="EMBL" id="SPHZ02000003">
    <property type="protein sequence ID" value="KAF0926531.1"/>
    <property type="molecule type" value="Genomic_DNA"/>
</dbReference>
<organism evidence="7 8">
    <name type="scientific">Oryza meyeriana var. granulata</name>
    <dbReference type="NCBI Taxonomy" id="110450"/>
    <lineage>
        <taxon>Eukaryota</taxon>
        <taxon>Viridiplantae</taxon>
        <taxon>Streptophyta</taxon>
        <taxon>Embryophyta</taxon>
        <taxon>Tracheophyta</taxon>
        <taxon>Spermatophyta</taxon>
        <taxon>Magnoliopsida</taxon>
        <taxon>Liliopsida</taxon>
        <taxon>Poales</taxon>
        <taxon>Poaceae</taxon>
        <taxon>BOP clade</taxon>
        <taxon>Oryzoideae</taxon>
        <taxon>Oryzeae</taxon>
        <taxon>Oryzinae</taxon>
        <taxon>Oryza</taxon>
        <taxon>Oryza meyeriana</taxon>
    </lineage>
</organism>